<evidence type="ECO:0000313" key="3">
    <source>
        <dbReference type="Proteomes" id="UP000799766"/>
    </source>
</evidence>
<gene>
    <name evidence="2" type="ORF">BDY21DRAFT_407130</name>
</gene>
<feature type="compositionally biased region" description="Basic and acidic residues" evidence="1">
    <location>
        <begin position="166"/>
        <end position="175"/>
    </location>
</feature>
<sequence length="189" mass="20380">GQQALHPAASPADPRAALLLHQPTLAPDPLDPHPAVHLRAQLVQAGGLPVRARQSQLAARQGGVEPGVAAPRVAAAPPMLLGRQRRRRRRRQQPAAVALRALAARVARPGARLVAHGRPAPGPGRLSELPGRVLAVVVHVLGEEPRRVYLLPGLREVLPEVWRRPGRRPVNEPARRPKHRNLAGPRPLP</sequence>
<dbReference type="Proteomes" id="UP000799766">
    <property type="component" value="Unassembled WGS sequence"/>
</dbReference>
<evidence type="ECO:0000256" key="1">
    <source>
        <dbReference type="SAM" id="MobiDB-lite"/>
    </source>
</evidence>
<reference evidence="2" key="1">
    <citation type="journal article" date="2020" name="Stud. Mycol.">
        <title>101 Dothideomycetes genomes: a test case for predicting lifestyles and emergence of pathogens.</title>
        <authorList>
            <person name="Haridas S."/>
            <person name="Albert R."/>
            <person name="Binder M."/>
            <person name="Bloem J."/>
            <person name="Labutti K."/>
            <person name="Salamov A."/>
            <person name="Andreopoulos B."/>
            <person name="Baker S."/>
            <person name="Barry K."/>
            <person name="Bills G."/>
            <person name="Bluhm B."/>
            <person name="Cannon C."/>
            <person name="Castanera R."/>
            <person name="Culley D."/>
            <person name="Daum C."/>
            <person name="Ezra D."/>
            <person name="Gonzalez J."/>
            <person name="Henrissat B."/>
            <person name="Kuo A."/>
            <person name="Liang C."/>
            <person name="Lipzen A."/>
            <person name="Lutzoni F."/>
            <person name="Magnuson J."/>
            <person name="Mondo S."/>
            <person name="Nolan M."/>
            <person name="Ohm R."/>
            <person name="Pangilinan J."/>
            <person name="Park H.-J."/>
            <person name="Ramirez L."/>
            <person name="Alfaro M."/>
            <person name="Sun H."/>
            <person name="Tritt A."/>
            <person name="Yoshinaga Y."/>
            <person name="Zwiers L.-H."/>
            <person name="Turgeon B."/>
            <person name="Goodwin S."/>
            <person name="Spatafora J."/>
            <person name="Crous P."/>
            <person name="Grigoriev I."/>
        </authorList>
    </citation>
    <scope>NUCLEOTIDE SEQUENCE</scope>
    <source>
        <strain evidence="2">ATCC 16933</strain>
    </source>
</reference>
<feature type="non-terminal residue" evidence="2">
    <location>
        <position position="1"/>
    </location>
</feature>
<proteinExistence type="predicted"/>
<feature type="region of interest" description="Disordered" evidence="1">
    <location>
        <begin position="166"/>
        <end position="189"/>
    </location>
</feature>
<keyword evidence="3" id="KW-1185">Reference proteome</keyword>
<organism evidence="2 3">
    <name type="scientific">Lineolata rhizophorae</name>
    <dbReference type="NCBI Taxonomy" id="578093"/>
    <lineage>
        <taxon>Eukaryota</taxon>
        <taxon>Fungi</taxon>
        <taxon>Dikarya</taxon>
        <taxon>Ascomycota</taxon>
        <taxon>Pezizomycotina</taxon>
        <taxon>Dothideomycetes</taxon>
        <taxon>Dothideomycetes incertae sedis</taxon>
        <taxon>Lineolatales</taxon>
        <taxon>Lineolataceae</taxon>
        <taxon>Lineolata</taxon>
    </lineage>
</organism>
<dbReference type="EMBL" id="MU001712">
    <property type="protein sequence ID" value="KAF2452311.1"/>
    <property type="molecule type" value="Genomic_DNA"/>
</dbReference>
<dbReference type="AlphaFoldDB" id="A0A6A6NKS4"/>
<name>A0A6A6NKS4_9PEZI</name>
<accession>A0A6A6NKS4</accession>
<protein>
    <submittedName>
        <fullName evidence="2">Uncharacterized protein</fullName>
    </submittedName>
</protein>
<evidence type="ECO:0000313" key="2">
    <source>
        <dbReference type="EMBL" id="KAF2452311.1"/>
    </source>
</evidence>